<evidence type="ECO:0000313" key="1">
    <source>
        <dbReference type="EMBL" id="GAA2430756.1"/>
    </source>
</evidence>
<keyword evidence="2" id="KW-1185">Reference proteome</keyword>
<reference evidence="1 2" key="1">
    <citation type="journal article" date="2019" name="Int. J. Syst. Evol. Microbiol.">
        <title>The Global Catalogue of Microorganisms (GCM) 10K type strain sequencing project: providing services to taxonomists for standard genome sequencing and annotation.</title>
        <authorList>
            <consortium name="The Broad Institute Genomics Platform"/>
            <consortium name="The Broad Institute Genome Sequencing Center for Infectious Disease"/>
            <person name="Wu L."/>
            <person name="Ma J."/>
        </authorList>
    </citation>
    <scope>NUCLEOTIDE SEQUENCE [LARGE SCALE GENOMIC DNA]</scope>
    <source>
        <strain evidence="1 2">JCM 3325</strain>
    </source>
</reference>
<organism evidence="1 2">
    <name type="scientific">Actinomadura vinacea</name>
    <dbReference type="NCBI Taxonomy" id="115336"/>
    <lineage>
        <taxon>Bacteria</taxon>
        <taxon>Bacillati</taxon>
        <taxon>Actinomycetota</taxon>
        <taxon>Actinomycetes</taxon>
        <taxon>Streptosporangiales</taxon>
        <taxon>Thermomonosporaceae</taxon>
        <taxon>Actinomadura</taxon>
    </lineage>
</organism>
<evidence type="ECO:0000313" key="2">
    <source>
        <dbReference type="Proteomes" id="UP001501231"/>
    </source>
</evidence>
<dbReference type="Proteomes" id="UP001501231">
    <property type="component" value="Unassembled WGS sequence"/>
</dbReference>
<sequence>MTMAGGVRPSSHNPGMSDDAIAYYSRVLDEYGLSVAACWTVIEPIGEPITIETVAERLGAEPADIRERPWTAAYDEPEGAQVVHLARAGAAVVMVEINGYQGREQSVRLSEEARVHSAYWNVNAVSALSCAAYGQLLVSFEGLSPDQRQGIDICALDEELDPLYAAVHALHDGAGDNLWAVMMAIVERRTGIRLEEDWLREDCPAIVVPRAHRHRKTIGHSAFFDPELEAALWLASGSAYQAFTHDLVELLVEVGEFAGEPEIPPIVEHLAVEVPVGDRRYQVLERLAARTAEGFENTSITKPVRTSRAWRRMHAAWALQHALVPPEHTPRPVHSLQALRLILGDQWLPVRNRLRRHLLRTP</sequence>
<accession>A0ABN3JKS4</accession>
<gene>
    <name evidence="1" type="ORF">GCM10010191_50470</name>
</gene>
<dbReference type="Pfam" id="PF20062">
    <property type="entry name" value="DUF6461"/>
    <property type="match status" value="1"/>
</dbReference>
<name>A0ABN3JKS4_9ACTN</name>
<proteinExistence type="predicted"/>
<protein>
    <submittedName>
        <fullName evidence="1">Uncharacterized protein</fullName>
    </submittedName>
</protein>
<comment type="caution">
    <text evidence="1">The sequence shown here is derived from an EMBL/GenBank/DDBJ whole genome shotgun (WGS) entry which is preliminary data.</text>
</comment>
<dbReference type="EMBL" id="BAAARW010000020">
    <property type="protein sequence ID" value="GAA2430756.1"/>
    <property type="molecule type" value="Genomic_DNA"/>
</dbReference>
<dbReference type="InterPro" id="IPR045592">
    <property type="entry name" value="DUF6461"/>
</dbReference>